<dbReference type="STRING" id="13706.A0A1X2HI06"/>
<sequence>MKLMSNDVQYFHSCVFQIFESENWEIRYQGLDNLYGLFTKMDVAFQTKWLPMLSHLGPVFSYFIGCLWDKEEYVRTKAFALIRSFGTLHLRSAFRCWEAYFLTASDGQRMSVLKLMIQLSALFPDWQVIQWESLLEAIESKQHESAETYSVDILEELTREHPKAAEERSPAEIAHGLEIENVRVLMITLAMQMLSNHLSVDSIQVSRLKYALVHLMGFQDCSRFNTSGEWIVTFGDLVYEPRDPAQNSVMMACSRGLKKVMDSFAPLPAETVASMATDVLERNRLELAENSSPGVHFIDVVLQLFNSNVDVSRLSHMVLRTWLEIVLVMIYKHNILEREYEHRIVNCMKQIIELLTKEISEENKLLILEILKCLLRRSDHLTAMVLSKQIMALGKLMTKLGSRMSEPVFLKAKEFLKSAFLRFAVAGLFVLMFKNQTVSDVNNHEVDLFFVLRIVIDPEDLVPDEDMQEVIYLRDQPVRDVLDKLMKQQMEKHAFSTVLFNMCRYVETVHSHPYAEGILNFALFLNGLCKHTANWRRSEWDINPVFTMAAILMKEHPYHFSILLPQIQVLLKYGLQHCTIQPESIVKLLASFASLKHIPGIPPDNVFVECVIEEVKAGLTSRQRLHKDTLLVLLQLLFWDSRSEFAEWFNATENTLPGDNLYGHSFARYFEHKHLSLVDPLVYYLKTPPLSQQYTKKDFKTCQTVAELLVTMCLENEHYLSRILGLQKPRHCLRFLSWFLLSALRENRSNLCHPLLAWGDVVTDILLQTFNTLPIDFENPDVSFSYSASGESLLHAFLVLKAWTLITKSENKMPPSFWMSLWPAMRRLLTRIQPSTLAVVTTAFHEIQDTSDVTQAVSMEQFQEEIMNIRRMFTVPPVEAPQTILIDQLLLELRDIMRLQAESVMFQANIRTYTTPTLYPGV</sequence>
<proteinExistence type="predicted"/>
<evidence type="ECO:0008006" key="3">
    <source>
        <dbReference type="Google" id="ProtNLM"/>
    </source>
</evidence>
<protein>
    <recommendedName>
        <fullName evidence="3">Armadillo-type protein</fullName>
    </recommendedName>
</protein>
<accession>A0A1X2HI06</accession>
<dbReference type="InParanoid" id="A0A1X2HI06"/>
<gene>
    <name evidence="1" type="ORF">BCR43DRAFT_437073</name>
</gene>
<dbReference type="AlphaFoldDB" id="A0A1X2HI06"/>
<evidence type="ECO:0000313" key="1">
    <source>
        <dbReference type="EMBL" id="ORY98688.1"/>
    </source>
</evidence>
<reference evidence="1 2" key="1">
    <citation type="submission" date="2016-07" db="EMBL/GenBank/DDBJ databases">
        <title>Pervasive Adenine N6-methylation of Active Genes in Fungi.</title>
        <authorList>
            <consortium name="DOE Joint Genome Institute"/>
            <person name="Mondo S.J."/>
            <person name="Dannebaum R.O."/>
            <person name="Kuo R.C."/>
            <person name="Labutti K."/>
            <person name="Haridas S."/>
            <person name="Kuo A."/>
            <person name="Salamov A."/>
            <person name="Ahrendt S.R."/>
            <person name="Lipzen A."/>
            <person name="Sullivan W."/>
            <person name="Andreopoulos W.B."/>
            <person name="Clum A."/>
            <person name="Lindquist E."/>
            <person name="Daum C."/>
            <person name="Ramamoorthy G.K."/>
            <person name="Gryganskyi A."/>
            <person name="Culley D."/>
            <person name="Magnuson J.K."/>
            <person name="James T.Y."/>
            <person name="O'Malley M.A."/>
            <person name="Stajich J.E."/>
            <person name="Spatafora J.W."/>
            <person name="Visel A."/>
            <person name="Grigoriev I.V."/>
        </authorList>
    </citation>
    <scope>NUCLEOTIDE SEQUENCE [LARGE SCALE GENOMIC DNA]</scope>
    <source>
        <strain evidence="1 2">NRRL 2496</strain>
    </source>
</reference>
<name>A0A1X2HI06_SYNRA</name>
<dbReference type="OrthoDB" id="6270916at2759"/>
<dbReference type="OMA" id="SHASACH"/>
<dbReference type="InterPro" id="IPR016024">
    <property type="entry name" value="ARM-type_fold"/>
</dbReference>
<dbReference type="SUPFAM" id="SSF48371">
    <property type="entry name" value="ARM repeat"/>
    <property type="match status" value="1"/>
</dbReference>
<dbReference type="EMBL" id="MCGN01000003">
    <property type="protein sequence ID" value="ORY98688.1"/>
    <property type="molecule type" value="Genomic_DNA"/>
</dbReference>
<organism evidence="1 2">
    <name type="scientific">Syncephalastrum racemosum</name>
    <name type="common">Filamentous fungus</name>
    <dbReference type="NCBI Taxonomy" id="13706"/>
    <lineage>
        <taxon>Eukaryota</taxon>
        <taxon>Fungi</taxon>
        <taxon>Fungi incertae sedis</taxon>
        <taxon>Mucoromycota</taxon>
        <taxon>Mucoromycotina</taxon>
        <taxon>Mucoromycetes</taxon>
        <taxon>Mucorales</taxon>
        <taxon>Syncephalastraceae</taxon>
        <taxon>Syncephalastrum</taxon>
    </lineage>
</organism>
<evidence type="ECO:0000313" key="2">
    <source>
        <dbReference type="Proteomes" id="UP000242180"/>
    </source>
</evidence>
<dbReference type="Proteomes" id="UP000242180">
    <property type="component" value="Unassembled WGS sequence"/>
</dbReference>
<keyword evidence="2" id="KW-1185">Reference proteome</keyword>
<comment type="caution">
    <text evidence="1">The sequence shown here is derived from an EMBL/GenBank/DDBJ whole genome shotgun (WGS) entry which is preliminary data.</text>
</comment>